<organism evidence="1 2">
    <name type="scientific">Trifolium pratense</name>
    <name type="common">Red clover</name>
    <dbReference type="NCBI Taxonomy" id="57577"/>
    <lineage>
        <taxon>Eukaryota</taxon>
        <taxon>Viridiplantae</taxon>
        <taxon>Streptophyta</taxon>
        <taxon>Embryophyta</taxon>
        <taxon>Tracheophyta</taxon>
        <taxon>Spermatophyta</taxon>
        <taxon>Magnoliopsida</taxon>
        <taxon>eudicotyledons</taxon>
        <taxon>Gunneridae</taxon>
        <taxon>Pentapetalae</taxon>
        <taxon>rosids</taxon>
        <taxon>fabids</taxon>
        <taxon>Fabales</taxon>
        <taxon>Fabaceae</taxon>
        <taxon>Papilionoideae</taxon>
        <taxon>50 kb inversion clade</taxon>
        <taxon>NPAAA clade</taxon>
        <taxon>Hologalegina</taxon>
        <taxon>IRL clade</taxon>
        <taxon>Trifolieae</taxon>
        <taxon>Trifolium</taxon>
    </lineage>
</organism>
<accession>A0ACB0KL18</accession>
<protein>
    <submittedName>
        <fullName evidence="1">Uncharacterized protein</fullName>
    </submittedName>
</protein>
<gene>
    <name evidence="1" type="ORF">MILVUS5_LOCUS24405</name>
</gene>
<reference evidence="1" key="1">
    <citation type="submission" date="2023-10" db="EMBL/GenBank/DDBJ databases">
        <authorList>
            <person name="Rodriguez Cubillos JULIANA M."/>
            <person name="De Vega J."/>
        </authorList>
    </citation>
    <scope>NUCLEOTIDE SEQUENCE</scope>
</reference>
<comment type="caution">
    <text evidence="1">The sequence shown here is derived from an EMBL/GenBank/DDBJ whole genome shotgun (WGS) entry which is preliminary data.</text>
</comment>
<name>A0ACB0KL18_TRIPR</name>
<dbReference type="Proteomes" id="UP001177021">
    <property type="component" value="Unassembled WGS sequence"/>
</dbReference>
<dbReference type="EMBL" id="CASHSV030000311">
    <property type="protein sequence ID" value="CAJ2657937.1"/>
    <property type="molecule type" value="Genomic_DNA"/>
</dbReference>
<evidence type="ECO:0000313" key="1">
    <source>
        <dbReference type="EMBL" id="CAJ2657937.1"/>
    </source>
</evidence>
<sequence length="101" mass="11138">MCLVAPESTTHFFTSLTTFTSDITAAIISSSSSSFLSSPKVKFAFGLGGIITFLSGGVFNDYVLDEINKGHLRVLMLQLLLIIIPRARQFFHQGTSNKHIW</sequence>
<keyword evidence="2" id="KW-1185">Reference proteome</keyword>
<evidence type="ECO:0000313" key="2">
    <source>
        <dbReference type="Proteomes" id="UP001177021"/>
    </source>
</evidence>
<proteinExistence type="predicted"/>